<dbReference type="Gene3D" id="1.10.760.10">
    <property type="entry name" value="Cytochrome c-like domain"/>
    <property type="match status" value="1"/>
</dbReference>
<dbReference type="Pfam" id="PF01011">
    <property type="entry name" value="PQQ"/>
    <property type="match status" value="2"/>
</dbReference>
<feature type="domain" description="Cytochrome c" evidence="9">
    <location>
        <begin position="474"/>
        <end position="549"/>
    </location>
</feature>
<dbReference type="InterPro" id="IPR009056">
    <property type="entry name" value="Cyt_c-like_dom"/>
</dbReference>
<dbReference type="STRING" id="536979.SAMN04488055_5202"/>
<protein>
    <submittedName>
        <fullName evidence="10">Quinoprotein glucose dehydrogenase</fullName>
    </submittedName>
</protein>
<organism evidence="10 11">
    <name type="scientific">Chitinophaga niabensis</name>
    <dbReference type="NCBI Taxonomy" id="536979"/>
    <lineage>
        <taxon>Bacteria</taxon>
        <taxon>Pseudomonadati</taxon>
        <taxon>Bacteroidota</taxon>
        <taxon>Chitinophagia</taxon>
        <taxon>Chitinophagales</taxon>
        <taxon>Chitinophagaceae</taxon>
        <taxon>Chitinophaga</taxon>
    </lineage>
</organism>
<reference evidence="10 11" key="1">
    <citation type="submission" date="2016-11" db="EMBL/GenBank/DDBJ databases">
        <authorList>
            <person name="Jaros S."/>
            <person name="Januszkiewicz K."/>
            <person name="Wedrychowicz H."/>
        </authorList>
    </citation>
    <scope>NUCLEOTIDE SEQUENCE [LARGE SCALE GENOMIC DNA]</scope>
    <source>
        <strain evidence="10 11">DSM 24787</strain>
    </source>
</reference>
<dbReference type="InterPro" id="IPR036909">
    <property type="entry name" value="Cyt_c-like_dom_sf"/>
</dbReference>
<dbReference type="AlphaFoldDB" id="A0A1N6K6S5"/>
<dbReference type="Proteomes" id="UP000185003">
    <property type="component" value="Unassembled WGS sequence"/>
</dbReference>
<dbReference type="GO" id="GO:0016614">
    <property type="term" value="F:oxidoreductase activity, acting on CH-OH group of donors"/>
    <property type="evidence" value="ECO:0007669"/>
    <property type="project" value="InterPro"/>
</dbReference>
<dbReference type="Pfam" id="PF13442">
    <property type="entry name" value="Cytochrome_CBB3"/>
    <property type="match status" value="1"/>
</dbReference>
<gene>
    <name evidence="10" type="ORF">SAMN04488055_5202</name>
</gene>
<dbReference type="CDD" id="cd10280">
    <property type="entry name" value="PQQ_mGDH"/>
    <property type="match status" value="1"/>
</dbReference>
<evidence type="ECO:0000256" key="5">
    <source>
        <dbReference type="ARBA" id="ARBA00022729"/>
    </source>
</evidence>
<evidence type="ECO:0000256" key="7">
    <source>
        <dbReference type="ARBA" id="ARBA00023004"/>
    </source>
</evidence>
<dbReference type="SUPFAM" id="SSF50998">
    <property type="entry name" value="Quinoprotein alcohol dehydrogenase-like"/>
    <property type="match status" value="1"/>
</dbReference>
<comment type="cofactor">
    <cofactor evidence="1">
        <name>pyrroloquinoline quinone</name>
        <dbReference type="ChEBI" id="CHEBI:58442"/>
    </cofactor>
</comment>
<dbReference type="OrthoDB" id="9794322at2"/>
<keyword evidence="3 8" id="KW-0349">Heme</keyword>
<keyword evidence="11" id="KW-1185">Reference proteome</keyword>
<evidence type="ECO:0000256" key="2">
    <source>
        <dbReference type="ARBA" id="ARBA00008156"/>
    </source>
</evidence>
<evidence type="ECO:0000256" key="3">
    <source>
        <dbReference type="ARBA" id="ARBA00022617"/>
    </source>
</evidence>
<dbReference type="PROSITE" id="PS51257">
    <property type="entry name" value="PROKAR_LIPOPROTEIN"/>
    <property type="match status" value="1"/>
</dbReference>
<dbReference type="GO" id="GO:0016020">
    <property type="term" value="C:membrane"/>
    <property type="evidence" value="ECO:0007669"/>
    <property type="project" value="InterPro"/>
</dbReference>
<evidence type="ECO:0000313" key="10">
    <source>
        <dbReference type="EMBL" id="SIO52280.1"/>
    </source>
</evidence>
<keyword evidence="6" id="KW-0560">Oxidoreductase</keyword>
<dbReference type="GO" id="GO:0046872">
    <property type="term" value="F:metal ion binding"/>
    <property type="evidence" value="ECO:0007669"/>
    <property type="project" value="UniProtKB-KW"/>
</dbReference>
<dbReference type="PROSITE" id="PS51007">
    <property type="entry name" value="CYTC"/>
    <property type="match status" value="1"/>
</dbReference>
<dbReference type="InterPro" id="IPR011047">
    <property type="entry name" value="Quinoprotein_ADH-like_sf"/>
</dbReference>
<evidence type="ECO:0000259" key="9">
    <source>
        <dbReference type="PROSITE" id="PS51007"/>
    </source>
</evidence>
<dbReference type="GO" id="GO:0020037">
    <property type="term" value="F:heme binding"/>
    <property type="evidence" value="ECO:0007669"/>
    <property type="project" value="InterPro"/>
</dbReference>
<dbReference type="InterPro" id="IPR018391">
    <property type="entry name" value="PQQ_b-propeller_rpt"/>
</dbReference>
<evidence type="ECO:0000256" key="4">
    <source>
        <dbReference type="ARBA" id="ARBA00022723"/>
    </source>
</evidence>
<accession>A0A1N6K6S5</accession>
<evidence type="ECO:0000256" key="6">
    <source>
        <dbReference type="ARBA" id="ARBA00023002"/>
    </source>
</evidence>
<dbReference type="SMART" id="SM00564">
    <property type="entry name" value="PQQ"/>
    <property type="match status" value="4"/>
</dbReference>
<evidence type="ECO:0000313" key="11">
    <source>
        <dbReference type="Proteomes" id="UP000185003"/>
    </source>
</evidence>
<dbReference type="InterPro" id="IPR017511">
    <property type="entry name" value="PQQ_mDH"/>
</dbReference>
<dbReference type="GO" id="GO:0009055">
    <property type="term" value="F:electron transfer activity"/>
    <property type="evidence" value="ECO:0007669"/>
    <property type="project" value="InterPro"/>
</dbReference>
<dbReference type="PANTHER" id="PTHR32303">
    <property type="entry name" value="QUINOPROTEIN ALCOHOL DEHYDROGENASE (CYTOCHROME C)"/>
    <property type="match status" value="1"/>
</dbReference>
<sequence length="708" mass="78800">MRIIPFLFIVLFFSCKNDTYEHWSTYNGTKAGLKYSSLKQIDTSNVQQLTVAWEYHTGDVDTANHSQIQCNPIMVNNVLYVISPQLKLAALDAATGQQKWVFDPWAAGKKEKNLNNLRGLTYWEDEKDKRLFYTAGPHLYAVDALSGRSALTFGDSGRIDLHNDLGEAAKDMYVITTSPGMIYKDQIIIGSRVSERSDAAPGHIRSYDVHTGKLRWIFHTIPQPGEEGYDKWDNPEVYKHLGGANSWSGFSLDEERGILFAPTGSVSFDFYGGMRQGANLFANSLLALDANTGKRIWHFQHIHHDVWDRDLPAPPVLVTVTHNGKKVDAAAQITKSGYVLLFDRVNGTPLFPIEERAVPTQSELTGEKLWPTQPYPVLPAPFTRQLMKESDLNFLLPDSSFKDVKERWTHYKKDHMFEPPSKQGTVVFPGLDGGAEWGGPAVDPETGILYVNANEMPWVVEIVDLREKPAAKETNLQAGKRLYRNHCMSCHGPDREGGGNYPALLNVSSKYTTEQFIQLVNTGRRMMPGFKRLQEEEKQAIAAFILDLKPKQTLAYKGPQQPVDSFRNLPYAMTGYNKFLSKEGHPAISPPWGTLSAIDLNTGKYLWRDTLGEDPAFKGRGIKTGTENYGAPVVTAGGLLFIAATKDGKMRAFNKRTGQLLWETTLPAAGFATPAIYMVNGKQYVVIACGGGKLNTASGDSYVAFALK</sequence>
<keyword evidence="7 8" id="KW-0408">Iron</keyword>
<keyword evidence="4 8" id="KW-0479">Metal-binding</keyword>
<comment type="similarity">
    <text evidence="2">Belongs to the bacterial PQQ dehydrogenase family.</text>
</comment>
<dbReference type="RefSeq" id="WP_074242456.1">
    <property type="nucleotide sequence ID" value="NZ_FSRA01000002.1"/>
</dbReference>
<proteinExistence type="inferred from homology"/>
<dbReference type="EMBL" id="FSRA01000002">
    <property type="protein sequence ID" value="SIO52280.1"/>
    <property type="molecule type" value="Genomic_DNA"/>
</dbReference>
<dbReference type="GO" id="GO:0048038">
    <property type="term" value="F:quinone binding"/>
    <property type="evidence" value="ECO:0007669"/>
    <property type="project" value="InterPro"/>
</dbReference>
<evidence type="ECO:0000256" key="8">
    <source>
        <dbReference type="PROSITE-ProRule" id="PRU00433"/>
    </source>
</evidence>
<evidence type="ECO:0000256" key="1">
    <source>
        <dbReference type="ARBA" id="ARBA00001931"/>
    </source>
</evidence>
<dbReference type="PANTHER" id="PTHR32303:SF4">
    <property type="entry name" value="QUINOPROTEIN GLUCOSE DEHYDROGENASE"/>
    <property type="match status" value="1"/>
</dbReference>
<dbReference type="Gene3D" id="2.140.10.10">
    <property type="entry name" value="Quinoprotein alcohol dehydrogenase-like superfamily"/>
    <property type="match status" value="2"/>
</dbReference>
<name>A0A1N6K6S5_9BACT</name>
<dbReference type="SUPFAM" id="SSF46626">
    <property type="entry name" value="Cytochrome c"/>
    <property type="match status" value="1"/>
</dbReference>
<keyword evidence="5" id="KW-0732">Signal</keyword>
<dbReference type="InterPro" id="IPR002372">
    <property type="entry name" value="PQQ_rpt_dom"/>
</dbReference>